<dbReference type="EMBL" id="LWDX02054848">
    <property type="protein sequence ID" value="OEL19009.1"/>
    <property type="molecule type" value="Genomic_DNA"/>
</dbReference>
<evidence type="ECO:0000256" key="2">
    <source>
        <dbReference type="ARBA" id="ARBA00023015"/>
    </source>
</evidence>
<dbReference type="GO" id="GO:0045944">
    <property type="term" value="P:positive regulation of transcription by RNA polymerase II"/>
    <property type="evidence" value="ECO:0007669"/>
    <property type="project" value="InterPro"/>
</dbReference>
<comment type="caution">
    <text evidence="8">The sequence shown here is derived from an EMBL/GenBank/DDBJ whole genome shotgun (WGS) entry which is preliminary data.</text>
</comment>
<dbReference type="GO" id="GO:0046983">
    <property type="term" value="F:protein dimerization activity"/>
    <property type="evidence" value="ECO:0007669"/>
    <property type="project" value="InterPro"/>
</dbReference>
<evidence type="ECO:0000313" key="8">
    <source>
        <dbReference type="EMBL" id="OEL19009.1"/>
    </source>
</evidence>
<dbReference type="Gene3D" id="3.40.1810.10">
    <property type="entry name" value="Transcription factor, MADS-box"/>
    <property type="match status" value="1"/>
</dbReference>
<dbReference type="PANTHER" id="PTHR48019">
    <property type="entry name" value="SERUM RESPONSE FACTOR HOMOLOG"/>
    <property type="match status" value="1"/>
</dbReference>
<keyword evidence="9" id="KW-1185">Reference proteome</keyword>
<comment type="subcellular location">
    <subcellularLocation>
        <location evidence="1">Nucleus</location>
    </subcellularLocation>
</comment>
<dbReference type="GO" id="GO:0000981">
    <property type="term" value="F:DNA-binding transcription factor activity, RNA polymerase II-specific"/>
    <property type="evidence" value="ECO:0007669"/>
    <property type="project" value="InterPro"/>
</dbReference>
<dbReference type="InterPro" id="IPR036879">
    <property type="entry name" value="TF_MADSbox_sf"/>
</dbReference>
<dbReference type="SUPFAM" id="SSF55455">
    <property type="entry name" value="SRF-like"/>
    <property type="match status" value="1"/>
</dbReference>
<proteinExistence type="predicted"/>
<keyword evidence="2" id="KW-0805">Transcription regulation</keyword>
<protein>
    <recommendedName>
        <fullName evidence="7">MADS-box domain-containing protein</fullName>
    </recommendedName>
</protein>
<evidence type="ECO:0000256" key="5">
    <source>
        <dbReference type="ARBA" id="ARBA00023242"/>
    </source>
</evidence>
<evidence type="ECO:0000256" key="3">
    <source>
        <dbReference type="ARBA" id="ARBA00023125"/>
    </source>
</evidence>
<evidence type="ECO:0000256" key="1">
    <source>
        <dbReference type="ARBA" id="ARBA00004123"/>
    </source>
</evidence>
<dbReference type="AlphaFoldDB" id="A0A1E5V1J1"/>
<dbReference type="GO" id="GO:0000987">
    <property type="term" value="F:cis-regulatory region sequence-specific DNA binding"/>
    <property type="evidence" value="ECO:0007669"/>
    <property type="project" value="InterPro"/>
</dbReference>
<reference evidence="8 9" key="1">
    <citation type="submission" date="2016-09" db="EMBL/GenBank/DDBJ databases">
        <title>The draft genome of Dichanthelium oligosanthes: A C3 panicoid grass species.</title>
        <authorList>
            <person name="Studer A.J."/>
            <person name="Schnable J.C."/>
            <person name="Brutnell T.P."/>
        </authorList>
    </citation>
    <scope>NUCLEOTIDE SEQUENCE [LARGE SCALE GENOMIC DNA]</scope>
    <source>
        <strain evidence="9">cv. Kellogg 1175</strain>
        <tissue evidence="8">Leaf</tissue>
    </source>
</reference>
<name>A0A1E5V1J1_9POAL</name>
<organism evidence="8 9">
    <name type="scientific">Dichanthelium oligosanthes</name>
    <dbReference type="NCBI Taxonomy" id="888268"/>
    <lineage>
        <taxon>Eukaryota</taxon>
        <taxon>Viridiplantae</taxon>
        <taxon>Streptophyta</taxon>
        <taxon>Embryophyta</taxon>
        <taxon>Tracheophyta</taxon>
        <taxon>Spermatophyta</taxon>
        <taxon>Magnoliopsida</taxon>
        <taxon>Liliopsida</taxon>
        <taxon>Poales</taxon>
        <taxon>Poaceae</taxon>
        <taxon>PACMAD clade</taxon>
        <taxon>Panicoideae</taxon>
        <taxon>Panicodae</taxon>
        <taxon>Paniceae</taxon>
        <taxon>Dichantheliinae</taxon>
        <taxon>Dichanthelium</taxon>
    </lineage>
</organism>
<dbReference type="InterPro" id="IPR033897">
    <property type="entry name" value="SRF-like_MADS-box"/>
</dbReference>
<feature type="region of interest" description="Disordered" evidence="6">
    <location>
        <begin position="158"/>
        <end position="184"/>
    </location>
</feature>
<dbReference type="InterPro" id="IPR050142">
    <property type="entry name" value="MADS-box/MEF2_TF"/>
</dbReference>
<dbReference type="CDD" id="cd00266">
    <property type="entry name" value="MADS_SRF_like"/>
    <property type="match status" value="1"/>
</dbReference>
<dbReference type="Pfam" id="PF00319">
    <property type="entry name" value="SRF-TF"/>
    <property type="match status" value="1"/>
</dbReference>
<evidence type="ECO:0000256" key="6">
    <source>
        <dbReference type="SAM" id="MobiDB-lite"/>
    </source>
</evidence>
<sequence>MGRKKVNLQWITNTLTRRAAFKKRSKGLLKKASELETLCGAKACVVVYVEGEVQPEVWPADHEEARLRLTKYRDMPELGNFKKTENLKDFLDGRITKLRGQVNKSESENYKREILDLLHERINKHRLGLFNTSNEELTSLRKILVERSSEAKERLRQLGVGQGAPQDHRLQLLPGSSSQPQDPNTCAEMQMLAPAEEPQPQQQDWVVGWAPNGEELSTLRNSALLGSSSDCAGPSSSGDDMMQRSNPGCYSAFPWTCEWNSFGRMN</sequence>
<keyword evidence="4" id="KW-0804">Transcription</keyword>
<evidence type="ECO:0000313" key="9">
    <source>
        <dbReference type="Proteomes" id="UP000095767"/>
    </source>
</evidence>
<dbReference type="OrthoDB" id="689890at2759"/>
<feature type="domain" description="MADS-box" evidence="7">
    <location>
        <begin position="1"/>
        <end position="48"/>
    </location>
</feature>
<dbReference type="GO" id="GO:0005634">
    <property type="term" value="C:nucleus"/>
    <property type="evidence" value="ECO:0007669"/>
    <property type="project" value="UniProtKB-SubCell"/>
</dbReference>
<accession>A0A1E5V1J1</accession>
<dbReference type="SMART" id="SM00432">
    <property type="entry name" value="MADS"/>
    <property type="match status" value="1"/>
</dbReference>
<dbReference type="InterPro" id="IPR002100">
    <property type="entry name" value="TF_MADSbox"/>
</dbReference>
<keyword evidence="3" id="KW-0238">DNA-binding</keyword>
<dbReference type="STRING" id="888268.A0A1E5V1J1"/>
<dbReference type="Proteomes" id="UP000095767">
    <property type="component" value="Unassembled WGS sequence"/>
</dbReference>
<gene>
    <name evidence="8" type="ORF">BAE44_0019972</name>
</gene>
<evidence type="ECO:0000259" key="7">
    <source>
        <dbReference type="PROSITE" id="PS50066"/>
    </source>
</evidence>
<evidence type="ECO:0000256" key="4">
    <source>
        <dbReference type="ARBA" id="ARBA00023163"/>
    </source>
</evidence>
<dbReference type="PROSITE" id="PS50066">
    <property type="entry name" value="MADS_BOX_2"/>
    <property type="match status" value="1"/>
</dbReference>
<dbReference type="PRINTS" id="PR00404">
    <property type="entry name" value="MADSDOMAIN"/>
</dbReference>
<keyword evidence="5" id="KW-0539">Nucleus</keyword>
<feature type="compositionally biased region" description="Polar residues" evidence="6">
    <location>
        <begin position="174"/>
        <end position="184"/>
    </location>
</feature>